<evidence type="ECO:0000256" key="1">
    <source>
        <dbReference type="SAM" id="SignalP"/>
    </source>
</evidence>
<evidence type="ECO:0000313" key="2">
    <source>
        <dbReference type="EMBL" id="KNZ44146.1"/>
    </source>
</evidence>
<dbReference type="VEuPathDB" id="FungiDB:VP01_946g1"/>
<reference evidence="2 3" key="1">
    <citation type="submission" date="2015-08" db="EMBL/GenBank/DDBJ databases">
        <title>Next Generation Sequencing and Analysis of the Genome of Puccinia sorghi L Schw, the Causal Agent of Maize Common Rust.</title>
        <authorList>
            <person name="Rochi L."/>
            <person name="Burguener G."/>
            <person name="Darino M."/>
            <person name="Turjanski A."/>
            <person name="Kreff E."/>
            <person name="Dieguez M.J."/>
            <person name="Sacco F."/>
        </authorList>
    </citation>
    <scope>NUCLEOTIDE SEQUENCE [LARGE SCALE GENOMIC DNA]</scope>
    <source>
        <strain evidence="2 3">RO10H11247</strain>
    </source>
</reference>
<feature type="chain" id="PRO_5005567274" evidence="1">
    <location>
        <begin position="21"/>
        <end position="143"/>
    </location>
</feature>
<organism evidence="2 3">
    <name type="scientific">Puccinia sorghi</name>
    <dbReference type="NCBI Taxonomy" id="27349"/>
    <lineage>
        <taxon>Eukaryota</taxon>
        <taxon>Fungi</taxon>
        <taxon>Dikarya</taxon>
        <taxon>Basidiomycota</taxon>
        <taxon>Pucciniomycotina</taxon>
        <taxon>Pucciniomycetes</taxon>
        <taxon>Pucciniales</taxon>
        <taxon>Pucciniaceae</taxon>
        <taxon>Puccinia</taxon>
    </lineage>
</organism>
<dbReference type="EMBL" id="LAVV01015126">
    <property type="protein sequence ID" value="KNZ44146.1"/>
    <property type="molecule type" value="Genomic_DNA"/>
</dbReference>
<protein>
    <submittedName>
        <fullName evidence="2">Putative signal peptide protein</fullName>
    </submittedName>
</protein>
<name>A0A0L6U6K3_9BASI</name>
<comment type="caution">
    <text evidence="2">The sequence shown here is derived from an EMBL/GenBank/DDBJ whole genome shotgun (WGS) entry which is preliminary data.</text>
</comment>
<feature type="signal peptide" evidence="1">
    <location>
        <begin position="1"/>
        <end position="20"/>
    </location>
</feature>
<gene>
    <name evidence="2" type="ORF">VP01_946g1</name>
</gene>
<keyword evidence="3" id="KW-1185">Reference proteome</keyword>
<sequence length="143" mass="15277">MTPKQLACILLAATIAVPNGYRDIYGPNPAFLPSPRYYPGLEQLHSQFDAPGPYSFYSAGGYYPYNLQFQGPYPGSTFSPYGGPNLATAPTQVLGRATLGKLARTTVPSYQAAPNTPQESLVAPEAPVDINHSQEIDSSPVAL</sequence>
<proteinExistence type="predicted"/>
<keyword evidence="1" id="KW-0732">Signal</keyword>
<accession>A0A0L6U6K3</accession>
<dbReference type="Proteomes" id="UP000037035">
    <property type="component" value="Unassembled WGS sequence"/>
</dbReference>
<evidence type="ECO:0000313" key="3">
    <source>
        <dbReference type="Proteomes" id="UP000037035"/>
    </source>
</evidence>
<dbReference type="AlphaFoldDB" id="A0A0L6U6K3"/>